<comment type="similarity">
    <text evidence="2">Belongs to the UPF0126 family.</text>
</comment>
<dbReference type="AlphaFoldDB" id="A0A840Y9I4"/>
<dbReference type="Pfam" id="PF03458">
    <property type="entry name" value="Gly_transporter"/>
    <property type="match status" value="2"/>
</dbReference>
<evidence type="ECO:0000256" key="3">
    <source>
        <dbReference type="ARBA" id="ARBA00022475"/>
    </source>
</evidence>
<dbReference type="GO" id="GO:0005886">
    <property type="term" value="C:plasma membrane"/>
    <property type="evidence" value="ECO:0007669"/>
    <property type="project" value="UniProtKB-SubCell"/>
</dbReference>
<feature type="transmembrane region" description="Helical" evidence="8">
    <location>
        <begin position="153"/>
        <end position="171"/>
    </location>
</feature>
<evidence type="ECO:0000256" key="4">
    <source>
        <dbReference type="ARBA" id="ARBA00022692"/>
    </source>
</evidence>
<sequence length="237" mass="23652">MAGSFDLALEALGWIGTAAFATAGALAAARKRLDPVGFLLVAGVTAFGGGTLRDLMLGLPVAWLLRPDLAGLAALCALLVFLFAPGVERRVALLLWADAAGMAVFAVLGAEAASRAGAAPWVCVLMGVMTASFGGLIRDVICGEIPLILRREIYATAAAAGAGAFLALGALGTGRALAVAAGAGTAFLIRAAALGGGWSLPAYGGRPAEGSADPEPRKEARKEKGAEAPPRPAPPPA</sequence>
<feature type="compositionally biased region" description="Basic and acidic residues" evidence="7">
    <location>
        <begin position="214"/>
        <end position="226"/>
    </location>
</feature>
<dbReference type="EMBL" id="JACIJD010000002">
    <property type="protein sequence ID" value="MBB5692641.1"/>
    <property type="molecule type" value="Genomic_DNA"/>
</dbReference>
<organism evidence="10 11">
    <name type="scientific">Muricoccus pecuniae</name>
    <dbReference type="NCBI Taxonomy" id="693023"/>
    <lineage>
        <taxon>Bacteria</taxon>
        <taxon>Pseudomonadati</taxon>
        <taxon>Pseudomonadota</taxon>
        <taxon>Alphaproteobacteria</taxon>
        <taxon>Acetobacterales</taxon>
        <taxon>Roseomonadaceae</taxon>
        <taxon>Muricoccus</taxon>
    </lineage>
</organism>
<keyword evidence="4 8" id="KW-0812">Transmembrane</keyword>
<feature type="domain" description="Glycine transporter" evidence="9">
    <location>
        <begin position="12"/>
        <end position="84"/>
    </location>
</feature>
<evidence type="ECO:0000256" key="8">
    <source>
        <dbReference type="SAM" id="Phobius"/>
    </source>
</evidence>
<dbReference type="PANTHER" id="PTHR30506:SF3">
    <property type="entry name" value="UPF0126 INNER MEMBRANE PROTEIN YADS-RELATED"/>
    <property type="match status" value="1"/>
</dbReference>
<reference evidence="10 11" key="1">
    <citation type="submission" date="2020-08" db="EMBL/GenBank/DDBJ databases">
        <title>Genomic Encyclopedia of Type Strains, Phase IV (KMG-IV): sequencing the most valuable type-strain genomes for metagenomic binning, comparative biology and taxonomic classification.</title>
        <authorList>
            <person name="Goeker M."/>
        </authorList>
    </citation>
    <scope>NUCLEOTIDE SEQUENCE [LARGE SCALE GENOMIC DNA]</scope>
    <source>
        <strain evidence="10 11">DSM 25622</strain>
    </source>
</reference>
<evidence type="ECO:0000313" key="11">
    <source>
        <dbReference type="Proteomes" id="UP000580654"/>
    </source>
</evidence>
<feature type="transmembrane region" description="Helical" evidence="8">
    <location>
        <begin position="12"/>
        <end position="29"/>
    </location>
</feature>
<feature type="transmembrane region" description="Helical" evidence="8">
    <location>
        <begin position="64"/>
        <end position="84"/>
    </location>
</feature>
<evidence type="ECO:0000256" key="1">
    <source>
        <dbReference type="ARBA" id="ARBA00004651"/>
    </source>
</evidence>
<dbReference type="PANTHER" id="PTHR30506">
    <property type="entry name" value="INNER MEMBRANE PROTEIN"/>
    <property type="match status" value="1"/>
</dbReference>
<feature type="domain" description="Glycine transporter" evidence="9">
    <location>
        <begin position="95"/>
        <end position="168"/>
    </location>
</feature>
<keyword evidence="6 8" id="KW-0472">Membrane</keyword>
<proteinExistence type="inferred from homology"/>
<keyword evidence="5 8" id="KW-1133">Transmembrane helix</keyword>
<comment type="subcellular location">
    <subcellularLocation>
        <location evidence="1">Cell membrane</location>
        <topology evidence="1">Multi-pass membrane protein</topology>
    </subcellularLocation>
</comment>
<dbReference type="Proteomes" id="UP000580654">
    <property type="component" value="Unassembled WGS sequence"/>
</dbReference>
<evidence type="ECO:0000259" key="9">
    <source>
        <dbReference type="Pfam" id="PF03458"/>
    </source>
</evidence>
<evidence type="ECO:0000256" key="7">
    <source>
        <dbReference type="SAM" id="MobiDB-lite"/>
    </source>
</evidence>
<accession>A0A840Y9I4</accession>
<gene>
    <name evidence="10" type="ORF">FHS87_000656</name>
</gene>
<feature type="transmembrane region" description="Helical" evidence="8">
    <location>
        <begin position="118"/>
        <end position="141"/>
    </location>
</feature>
<evidence type="ECO:0000256" key="6">
    <source>
        <dbReference type="ARBA" id="ARBA00023136"/>
    </source>
</evidence>
<feature type="transmembrane region" description="Helical" evidence="8">
    <location>
        <begin position="36"/>
        <end position="52"/>
    </location>
</feature>
<evidence type="ECO:0000313" key="10">
    <source>
        <dbReference type="EMBL" id="MBB5692641.1"/>
    </source>
</evidence>
<feature type="transmembrane region" description="Helical" evidence="8">
    <location>
        <begin position="91"/>
        <end position="112"/>
    </location>
</feature>
<evidence type="ECO:0000256" key="2">
    <source>
        <dbReference type="ARBA" id="ARBA00008193"/>
    </source>
</evidence>
<feature type="region of interest" description="Disordered" evidence="7">
    <location>
        <begin position="205"/>
        <end position="237"/>
    </location>
</feature>
<name>A0A840Y9I4_9PROT</name>
<keyword evidence="11" id="KW-1185">Reference proteome</keyword>
<keyword evidence="3" id="KW-1003">Cell membrane</keyword>
<evidence type="ECO:0000256" key="5">
    <source>
        <dbReference type="ARBA" id="ARBA00022989"/>
    </source>
</evidence>
<dbReference type="RefSeq" id="WP_184513797.1">
    <property type="nucleotide sequence ID" value="NZ_JACIJD010000002.1"/>
</dbReference>
<protein>
    <submittedName>
        <fullName evidence="10">Putative membrane protein YeiH</fullName>
    </submittedName>
</protein>
<comment type="caution">
    <text evidence="10">The sequence shown here is derived from an EMBL/GenBank/DDBJ whole genome shotgun (WGS) entry which is preliminary data.</text>
</comment>
<dbReference type="InterPro" id="IPR005115">
    <property type="entry name" value="Gly_transporter"/>
</dbReference>